<dbReference type="EMBL" id="JACXIZ010000005">
    <property type="protein sequence ID" value="MBD2843821.1"/>
    <property type="molecule type" value="Genomic_DNA"/>
</dbReference>
<dbReference type="RefSeq" id="WP_190913967.1">
    <property type="nucleotide sequence ID" value="NZ_JACXIZ010000005.1"/>
</dbReference>
<dbReference type="Gene3D" id="3.30.70.270">
    <property type="match status" value="1"/>
</dbReference>
<accession>A0A927BNK2</accession>
<feature type="domain" description="GGDEF" evidence="1">
    <location>
        <begin position="213"/>
        <end position="338"/>
    </location>
</feature>
<keyword evidence="3" id="KW-1185">Reference proteome</keyword>
<evidence type="ECO:0000259" key="1">
    <source>
        <dbReference type="PROSITE" id="PS50887"/>
    </source>
</evidence>
<organism evidence="2 3">
    <name type="scientific">Paenibacillus sabuli</name>
    <dbReference type="NCBI Taxonomy" id="2772509"/>
    <lineage>
        <taxon>Bacteria</taxon>
        <taxon>Bacillati</taxon>
        <taxon>Bacillota</taxon>
        <taxon>Bacilli</taxon>
        <taxon>Bacillales</taxon>
        <taxon>Paenibacillaceae</taxon>
        <taxon>Paenibacillus</taxon>
    </lineage>
</organism>
<dbReference type="AlphaFoldDB" id="A0A927BNK2"/>
<dbReference type="Pfam" id="PF24898">
    <property type="entry name" value="GGDEF_GdpP"/>
    <property type="match status" value="1"/>
</dbReference>
<evidence type="ECO:0000313" key="2">
    <source>
        <dbReference type="EMBL" id="MBD2843821.1"/>
    </source>
</evidence>
<reference evidence="2" key="1">
    <citation type="submission" date="2020-09" db="EMBL/GenBank/DDBJ databases">
        <title>A novel bacterium of genus Paenibacillus, isolated from South China Sea.</title>
        <authorList>
            <person name="Huang H."/>
            <person name="Mo K."/>
            <person name="Hu Y."/>
        </authorList>
    </citation>
    <scope>NUCLEOTIDE SEQUENCE</scope>
    <source>
        <strain evidence="2">IB182496</strain>
    </source>
</reference>
<dbReference type="InterPro" id="IPR000160">
    <property type="entry name" value="GGDEF_dom"/>
</dbReference>
<protein>
    <recommendedName>
        <fullName evidence="1">GGDEF domain-containing protein</fullName>
    </recommendedName>
</protein>
<dbReference type="InterPro" id="IPR043128">
    <property type="entry name" value="Rev_trsase/Diguanyl_cyclase"/>
</dbReference>
<gene>
    <name evidence="2" type="ORF">IDH44_01340</name>
</gene>
<dbReference type="PROSITE" id="PS50887">
    <property type="entry name" value="GGDEF"/>
    <property type="match status" value="1"/>
</dbReference>
<dbReference type="Proteomes" id="UP000621560">
    <property type="component" value="Unassembled WGS sequence"/>
</dbReference>
<comment type="caution">
    <text evidence="2">The sequence shown here is derived from an EMBL/GenBank/DDBJ whole genome shotgun (WGS) entry which is preliminary data.</text>
</comment>
<evidence type="ECO:0000313" key="3">
    <source>
        <dbReference type="Proteomes" id="UP000621560"/>
    </source>
</evidence>
<sequence>MTDGDNQIAIGLIGPEAMLGKVLRVISDFPSFRPVTAAADTAEQAAEAAQRLLPDVEVLMLTGPGLLHPAIKEMQPERKPIHVIPLTDTGFLRAFYQLQVLAGVAPSEEAAYSIDSLASSALDKLTAELDERQASFIRYDQALHPGAAALVEFHERHYRSGRSRGALTAEHQVMEILGARGVPCGWITPSSQNIVVALERALLSTETRRGIEAQIVVGMLNVDDFGKQLERHSSEHEIQRFKLDVHRTLIDYVESLDGYLIHLGSDDYLFFTTRGIFERETGGYKSVPLAREISRTLDLSLSMGIGFGRSANEAGTHARLALRHAKEAGGNACFIVREDKTRIGPLEMTDPIQVSLSLTDSELLRSTEDAGMTSAYLSRLLHHVGRTGRLEYEVHELSEVLDVTVRSTHRLVQQWTDHGLVRVAGYVKVPKGRPKQVFRLSFLETYEGGR</sequence>
<proteinExistence type="predicted"/>
<name>A0A927BNK2_9BACL</name>